<dbReference type="EMBL" id="LDAU01000180">
    <property type="protein sequence ID" value="KRX00974.1"/>
    <property type="molecule type" value="Genomic_DNA"/>
</dbReference>
<dbReference type="OrthoDB" id="296332at2759"/>
<organism evidence="2 3">
    <name type="scientific">Pseudocohnilembus persalinus</name>
    <name type="common">Ciliate</name>
    <dbReference type="NCBI Taxonomy" id="266149"/>
    <lineage>
        <taxon>Eukaryota</taxon>
        <taxon>Sar</taxon>
        <taxon>Alveolata</taxon>
        <taxon>Ciliophora</taxon>
        <taxon>Intramacronucleata</taxon>
        <taxon>Oligohymenophorea</taxon>
        <taxon>Scuticociliatia</taxon>
        <taxon>Philasterida</taxon>
        <taxon>Pseudocohnilembidae</taxon>
        <taxon>Pseudocohnilembus</taxon>
    </lineage>
</organism>
<protein>
    <recommendedName>
        <fullName evidence="4">B box-type domain-containing protein</fullName>
    </recommendedName>
</protein>
<evidence type="ECO:0000313" key="3">
    <source>
        <dbReference type="Proteomes" id="UP000054937"/>
    </source>
</evidence>
<comment type="caution">
    <text evidence="2">The sequence shown here is derived from an EMBL/GenBank/DDBJ whole genome shotgun (WGS) entry which is preliminary data.</text>
</comment>
<dbReference type="AlphaFoldDB" id="A0A0V0QFJ5"/>
<feature type="compositionally biased region" description="Polar residues" evidence="1">
    <location>
        <begin position="200"/>
        <end position="227"/>
    </location>
</feature>
<evidence type="ECO:0000313" key="2">
    <source>
        <dbReference type="EMBL" id="KRX00974.1"/>
    </source>
</evidence>
<evidence type="ECO:0000256" key="1">
    <source>
        <dbReference type="SAM" id="MobiDB-lite"/>
    </source>
</evidence>
<dbReference type="InParanoid" id="A0A0V0QFJ5"/>
<keyword evidence="3" id="KW-1185">Reference proteome</keyword>
<proteinExistence type="predicted"/>
<accession>A0A0V0QFJ5</accession>
<dbReference type="Proteomes" id="UP000054937">
    <property type="component" value="Unassembled WGS sequence"/>
</dbReference>
<feature type="region of interest" description="Disordered" evidence="1">
    <location>
        <begin position="199"/>
        <end position="227"/>
    </location>
</feature>
<gene>
    <name evidence="2" type="ORF">PPERSA_09580</name>
</gene>
<sequence>MSETNKLNQKQQAQLQNIFNMNKGVMKCQVDGHEQQRLKYLCLDQSCTLPNKLGCADCFLDSHNGHQNESTLVQFKQDLNLDIDRQFDDIKTQILQKFDSFKVDLKSHLNKKLSIKSESLSQLDQTLNNLKSLSESNFEQFSDTEVNQCIQFYFNNEEIKKGLEENQFLVTKVKQTAIKNKSKYFEKLKNLWADILSEHSGGQNQQNGDESSEDNQNGTPNSQQLHK</sequence>
<name>A0A0V0QFJ5_PSEPJ</name>
<evidence type="ECO:0008006" key="4">
    <source>
        <dbReference type="Google" id="ProtNLM"/>
    </source>
</evidence>
<reference evidence="2 3" key="1">
    <citation type="journal article" date="2015" name="Sci. Rep.">
        <title>Genome of the facultative scuticociliatosis pathogen Pseudocohnilembus persalinus provides insight into its virulence through horizontal gene transfer.</title>
        <authorList>
            <person name="Xiong J."/>
            <person name="Wang G."/>
            <person name="Cheng J."/>
            <person name="Tian M."/>
            <person name="Pan X."/>
            <person name="Warren A."/>
            <person name="Jiang C."/>
            <person name="Yuan D."/>
            <person name="Miao W."/>
        </authorList>
    </citation>
    <scope>NUCLEOTIDE SEQUENCE [LARGE SCALE GENOMIC DNA]</scope>
    <source>
        <strain evidence="2">36N120E</strain>
    </source>
</reference>
<dbReference type="OMA" id="MEITNCQ"/>